<dbReference type="Proteomes" id="UP001161580">
    <property type="component" value="Unassembled WGS sequence"/>
</dbReference>
<keyword evidence="9" id="KW-0812">Transmembrane</keyword>
<dbReference type="InterPro" id="IPR036890">
    <property type="entry name" value="HATPase_C_sf"/>
</dbReference>
<dbReference type="SUPFAM" id="SSF47384">
    <property type="entry name" value="Homodimeric domain of signal transducing histidine kinase"/>
    <property type="match status" value="1"/>
</dbReference>
<evidence type="ECO:0000256" key="9">
    <source>
        <dbReference type="SAM" id="Phobius"/>
    </source>
</evidence>
<dbReference type="EMBL" id="JALDYZ010000018">
    <property type="protein sequence ID" value="MDI7924738.1"/>
    <property type="molecule type" value="Genomic_DNA"/>
</dbReference>
<keyword evidence="8" id="KW-0902">Two-component regulatory system</keyword>
<accession>A0AAE3QKH0</accession>
<dbReference type="Gene3D" id="1.10.287.130">
    <property type="match status" value="1"/>
</dbReference>
<dbReference type="PRINTS" id="PR00344">
    <property type="entry name" value="BCTRLSENSOR"/>
</dbReference>
<dbReference type="InterPro" id="IPR036097">
    <property type="entry name" value="HisK_dim/P_sf"/>
</dbReference>
<dbReference type="InterPro" id="IPR005467">
    <property type="entry name" value="His_kinase_dom"/>
</dbReference>
<dbReference type="PANTHER" id="PTHR43065:SF10">
    <property type="entry name" value="PEROXIDE STRESS-ACTIVATED HISTIDINE KINASE MAK3"/>
    <property type="match status" value="1"/>
</dbReference>
<dbReference type="RefSeq" id="WP_311794721.1">
    <property type="nucleotide sequence ID" value="NZ_JALDYZ010000018.1"/>
</dbReference>
<organism evidence="11 12">
    <name type="scientific">Ferirhizobium litorale</name>
    <dbReference type="NCBI Taxonomy" id="2927786"/>
    <lineage>
        <taxon>Bacteria</taxon>
        <taxon>Pseudomonadati</taxon>
        <taxon>Pseudomonadota</taxon>
        <taxon>Alphaproteobacteria</taxon>
        <taxon>Hyphomicrobiales</taxon>
        <taxon>Rhizobiaceae</taxon>
        <taxon>Ferirhizobium</taxon>
    </lineage>
</organism>
<feature type="transmembrane region" description="Helical" evidence="9">
    <location>
        <begin position="64"/>
        <end position="82"/>
    </location>
</feature>
<dbReference type="PANTHER" id="PTHR43065">
    <property type="entry name" value="SENSOR HISTIDINE KINASE"/>
    <property type="match status" value="1"/>
</dbReference>
<dbReference type="GO" id="GO:0005524">
    <property type="term" value="F:ATP binding"/>
    <property type="evidence" value="ECO:0007669"/>
    <property type="project" value="UniProtKB-KW"/>
</dbReference>
<dbReference type="AlphaFoldDB" id="A0AAE3QKH0"/>
<dbReference type="GO" id="GO:0000155">
    <property type="term" value="F:phosphorelay sensor kinase activity"/>
    <property type="evidence" value="ECO:0007669"/>
    <property type="project" value="InterPro"/>
</dbReference>
<feature type="domain" description="Histidine kinase" evidence="10">
    <location>
        <begin position="307"/>
        <end position="523"/>
    </location>
</feature>
<dbReference type="InterPro" id="IPR035965">
    <property type="entry name" value="PAS-like_dom_sf"/>
</dbReference>
<reference evidence="11" key="1">
    <citation type="submission" date="2022-03" db="EMBL/GenBank/DDBJ databases">
        <title>Fererhizobium litorale gen. nov., sp. nov., isolated from sandy sediments of the Sea of Japan seashore.</title>
        <authorList>
            <person name="Romanenko L."/>
            <person name="Kurilenko V."/>
            <person name="Otstavnykh N."/>
            <person name="Svetashev V."/>
            <person name="Tekutyeva L."/>
            <person name="Isaeva M."/>
            <person name="Mikhailov V."/>
        </authorList>
    </citation>
    <scope>NUCLEOTIDE SEQUENCE</scope>
    <source>
        <strain evidence="11">KMM 9576</strain>
    </source>
</reference>
<dbReference type="Pfam" id="PF00512">
    <property type="entry name" value="HisKA"/>
    <property type="match status" value="1"/>
</dbReference>
<keyword evidence="4" id="KW-0808">Transferase</keyword>
<comment type="caution">
    <text evidence="11">The sequence shown here is derived from an EMBL/GenBank/DDBJ whole genome shotgun (WGS) entry which is preliminary data.</text>
</comment>
<dbReference type="Gene3D" id="3.30.450.20">
    <property type="entry name" value="PAS domain"/>
    <property type="match status" value="1"/>
</dbReference>
<dbReference type="SUPFAM" id="SSF55874">
    <property type="entry name" value="ATPase domain of HSP90 chaperone/DNA topoisomerase II/histidine kinase"/>
    <property type="match status" value="1"/>
</dbReference>
<evidence type="ECO:0000256" key="8">
    <source>
        <dbReference type="ARBA" id="ARBA00023012"/>
    </source>
</evidence>
<dbReference type="SMART" id="SM00388">
    <property type="entry name" value="HisKA"/>
    <property type="match status" value="1"/>
</dbReference>
<proteinExistence type="predicted"/>
<comment type="catalytic activity">
    <reaction evidence="1">
        <text>ATP + protein L-histidine = ADP + protein N-phospho-L-histidine.</text>
        <dbReference type="EC" id="2.7.13.3"/>
    </reaction>
</comment>
<keyword evidence="7 11" id="KW-0067">ATP-binding</keyword>
<evidence type="ECO:0000256" key="5">
    <source>
        <dbReference type="ARBA" id="ARBA00022741"/>
    </source>
</evidence>
<keyword evidence="6" id="KW-0418">Kinase</keyword>
<evidence type="ECO:0000256" key="4">
    <source>
        <dbReference type="ARBA" id="ARBA00022679"/>
    </source>
</evidence>
<evidence type="ECO:0000313" key="11">
    <source>
        <dbReference type="EMBL" id="MDI7924738.1"/>
    </source>
</evidence>
<evidence type="ECO:0000256" key="6">
    <source>
        <dbReference type="ARBA" id="ARBA00022777"/>
    </source>
</evidence>
<keyword evidence="5" id="KW-0547">Nucleotide-binding</keyword>
<evidence type="ECO:0000313" key="12">
    <source>
        <dbReference type="Proteomes" id="UP001161580"/>
    </source>
</evidence>
<dbReference type="SUPFAM" id="SSF55785">
    <property type="entry name" value="PYP-like sensor domain (PAS domain)"/>
    <property type="match status" value="1"/>
</dbReference>
<keyword evidence="12" id="KW-1185">Reference proteome</keyword>
<feature type="transmembrane region" description="Helical" evidence="9">
    <location>
        <begin position="41"/>
        <end position="57"/>
    </location>
</feature>
<keyword evidence="9" id="KW-0472">Membrane</keyword>
<keyword evidence="9" id="KW-1133">Transmembrane helix</keyword>
<sequence length="526" mass="57095">MVAGAGAFLRGQGSLQHDLVIGLIALILLLTVFYVDAFTKIEGAIAVLYVIALLLLSEVVTRRALMAMAILCAALAIFAFLFSHGIDPGIQPTLRLTVSLAALAITTALLLRNDTFRSELLASNAALRESEGRYRSIFDNTKVALWEHDYSRVRSHLMELKLQGVTDLRVHVRSNPGAATQCMDMISTVAANEAAYELLGPHAGDGGPGTLRRYVASDDETFIDLMQAILDGAEHFEGKGTVTTDGGEKRLVLLSIGLPDDASTFNRVVVGMIDITQREMTQKALNEAQAELTRAARAATVGALSASLAHELNQPLGAIGVNAQTLLRWLDRDPPDLAAVRKSAERIIRDGQRASDIIQNTRSMLTQNTNESEWIDLYALIDETTRLMEHDLQRDAVVVDIHRNTRIPSVKTVRIELQQVLINLMTNAVQAMSSVDAAPRTIVIDVAPRTDEIVSIVVRDNGPGIAADARDKVFAPFYTTKASGMGMGLSICRSTLEARGGKLEGYNHPEGGAVFEITLPLEDLHE</sequence>
<dbReference type="InterPro" id="IPR003661">
    <property type="entry name" value="HisK_dim/P_dom"/>
</dbReference>
<keyword evidence="3" id="KW-0597">Phosphoprotein</keyword>
<dbReference type="Pfam" id="PF02518">
    <property type="entry name" value="HATPase_c"/>
    <property type="match status" value="1"/>
</dbReference>
<dbReference type="InterPro" id="IPR004358">
    <property type="entry name" value="Sig_transdc_His_kin-like_C"/>
</dbReference>
<evidence type="ECO:0000256" key="7">
    <source>
        <dbReference type="ARBA" id="ARBA00022840"/>
    </source>
</evidence>
<dbReference type="CDD" id="cd00082">
    <property type="entry name" value="HisKA"/>
    <property type="match status" value="1"/>
</dbReference>
<dbReference type="InterPro" id="IPR003594">
    <property type="entry name" value="HATPase_dom"/>
</dbReference>
<dbReference type="EC" id="2.7.13.3" evidence="2"/>
<evidence type="ECO:0000259" key="10">
    <source>
        <dbReference type="PROSITE" id="PS50109"/>
    </source>
</evidence>
<evidence type="ECO:0000256" key="3">
    <source>
        <dbReference type="ARBA" id="ARBA00022553"/>
    </source>
</evidence>
<gene>
    <name evidence="11" type="ORF">MRS75_22000</name>
</gene>
<protein>
    <recommendedName>
        <fullName evidence="2">histidine kinase</fullName>
        <ecNumber evidence="2">2.7.13.3</ecNumber>
    </recommendedName>
</protein>
<evidence type="ECO:0000256" key="1">
    <source>
        <dbReference type="ARBA" id="ARBA00000085"/>
    </source>
</evidence>
<feature type="transmembrane region" description="Helical" evidence="9">
    <location>
        <begin position="19"/>
        <end position="35"/>
    </location>
</feature>
<dbReference type="SMART" id="SM00387">
    <property type="entry name" value="HATPase_c"/>
    <property type="match status" value="1"/>
</dbReference>
<dbReference type="Gene3D" id="3.30.565.10">
    <property type="entry name" value="Histidine kinase-like ATPase, C-terminal domain"/>
    <property type="match status" value="1"/>
</dbReference>
<dbReference type="PROSITE" id="PS50109">
    <property type="entry name" value="HIS_KIN"/>
    <property type="match status" value="1"/>
</dbReference>
<name>A0AAE3QKH0_9HYPH</name>
<evidence type="ECO:0000256" key="2">
    <source>
        <dbReference type="ARBA" id="ARBA00012438"/>
    </source>
</evidence>
<feature type="transmembrane region" description="Helical" evidence="9">
    <location>
        <begin position="94"/>
        <end position="111"/>
    </location>
</feature>